<proteinExistence type="predicted"/>
<dbReference type="EMBL" id="BK063093">
    <property type="protein sequence ID" value="DBA11776.1"/>
    <property type="molecule type" value="Genomic_DNA"/>
</dbReference>
<keyword evidence="1" id="KW-0812">Transmembrane</keyword>
<keyword evidence="1" id="KW-0472">Membrane</keyword>
<feature type="transmembrane region" description="Helical" evidence="1">
    <location>
        <begin position="100"/>
        <end position="122"/>
    </location>
</feature>
<feature type="transmembrane region" description="Helical" evidence="1">
    <location>
        <begin position="263"/>
        <end position="285"/>
    </location>
</feature>
<organism evidence="2">
    <name type="scientific">Malaco herpesvirus 1</name>
    <dbReference type="NCBI Taxonomy" id="3031797"/>
    <lineage>
        <taxon>Viruses</taxon>
        <taxon>Duplodnaviria</taxon>
        <taxon>Heunggongvirae</taxon>
        <taxon>Peploviricota</taxon>
        <taxon>Herviviricetes</taxon>
        <taxon>Herpesvirales</taxon>
        <taxon>Malacoherpesviridae</taxon>
    </lineage>
</organism>
<name>A0AA48P953_9VIRU</name>
<accession>A0AA48P953</accession>
<keyword evidence="1" id="KW-1133">Transmembrane helix</keyword>
<evidence type="ECO:0000313" key="2">
    <source>
        <dbReference type="EMBL" id="DBA11776.1"/>
    </source>
</evidence>
<protein>
    <submittedName>
        <fullName evidence="2">ORF75</fullName>
    </submittedName>
</protein>
<reference evidence="2" key="1">
    <citation type="journal article" date="2023" name="Front. Mar. Sci.">
        <title>Tracing the invertebrate herpesviruses in the global sequence datasets.</title>
        <authorList>
            <person name="Rosani U."/>
            <person name="Gaia M."/>
            <person name="Delmont T.O."/>
            <person name="Krupovic M."/>
        </authorList>
    </citation>
    <scope>NUCLEOTIDE SEQUENCE</scope>
    <source>
        <strain evidence="2">MalacoHV1/China/2018</strain>
    </source>
</reference>
<sequence>MFRPVLILHILLAIGFTIFMESYFEKLYNTPACNRLTGCQITIPENISLVLEDGVNPLCPSQQCSGDEICCRACNYKTNKEWKGAPIIMTNTRKFPDPTWIVLAVILIDIAIFMIIFTMNILKSKMYVATSEESLEDADEFPQYERAPRCTSVPARAFIGLLLWVMFGSTLAISAYLIVVLLTDLHFYVACHSSLVIVISWIVLCALLFLDGLIRYAPTVQKTVYKNKQIKKALMTVDQGTSAKLLVRAELINTKGTSVCSRLIDYPLGILLLWWVFVVIYFIGIGEGRWAPIEF</sequence>
<evidence type="ECO:0000256" key="1">
    <source>
        <dbReference type="SAM" id="Phobius"/>
    </source>
</evidence>
<reference evidence="2" key="2">
    <citation type="submission" date="2023-01" db="EMBL/GenBank/DDBJ databases">
        <authorList>
            <person name="Rosani U."/>
            <person name="Delmont T.O."/>
            <person name="Gaia M."/>
            <person name="Krupovic M."/>
        </authorList>
    </citation>
    <scope>NUCLEOTIDE SEQUENCE</scope>
    <source>
        <strain evidence="2">MalacoHV1/China/2018</strain>
    </source>
</reference>
<feature type="transmembrane region" description="Helical" evidence="1">
    <location>
        <begin position="158"/>
        <end position="179"/>
    </location>
</feature>
<feature type="transmembrane region" description="Helical" evidence="1">
    <location>
        <begin position="185"/>
        <end position="210"/>
    </location>
</feature>